<evidence type="ECO:0000313" key="1">
    <source>
        <dbReference type="EMBL" id="EFA01788.1"/>
    </source>
</evidence>
<reference evidence="1 2" key="1">
    <citation type="journal article" date="2008" name="Nature">
        <title>The genome of the model beetle and pest Tribolium castaneum.</title>
        <authorList>
            <consortium name="Tribolium Genome Sequencing Consortium"/>
            <person name="Richards S."/>
            <person name="Gibbs R.A."/>
            <person name="Weinstock G.M."/>
            <person name="Brown S.J."/>
            <person name="Denell R."/>
            <person name="Beeman R.W."/>
            <person name="Gibbs R."/>
            <person name="Beeman R.W."/>
            <person name="Brown S.J."/>
            <person name="Bucher G."/>
            <person name="Friedrich M."/>
            <person name="Grimmelikhuijzen C.J."/>
            <person name="Klingler M."/>
            <person name="Lorenzen M."/>
            <person name="Richards S."/>
            <person name="Roth S."/>
            <person name="Schroder R."/>
            <person name="Tautz D."/>
            <person name="Zdobnov E.M."/>
            <person name="Muzny D."/>
            <person name="Gibbs R.A."/>
            <person name="Weinstock G.M."/>
            <person name="Attaway T."/>
            <person name="Bell S."/>
            <person name="Buhay C.J."/>
            <person name="Chandrabose M.N."/>
            <person name="Chavez D."/>
            <person name="Clerk-Blankenburg K.P."/>
            <person name="Cree A."/>
            <person name="Dao M."/>
            <person name="Davis C."/>
            <person name="Chacko J."/>
            <person name="Dinh H."/>
            <person name="Dugan-Rocha S."/>
            <person name="Fowler G."/>
            <person name="Garner T.T."/>
            <person name="Garnes J."/>
            <person name="Gnirke A."/>
            <person name="Hawes A."/>
            <person name="Hernandez J."/>
            <person name="Hines S."/>
            <person name="Holder M."/>
            <person name="Hume J."/>
            <person name="Jhangiani S.N."/>
            <person name="Joshi V."/>
            <person name="Khan Z.M."/>
            <person name="Jackson L."/>
            <person name="Kovar C."/>
            <person name="Kowis A."/>
            <person name="Lee S."/>
            <person name="Lewis L.R."/>
            <person name="Margolis J."/>
            <person name="Morgan M."/>
            <person name="Nazareth L.V."/>
            <person name="Nguyen N."/>
            <person name="Okwuonu G."/>
            <person name="Parker D."/>
            <person name="Richards S."/>
            <person name="Ruiz S.J."/>
            <person name="Santibanez J."/>
            <person name="Savard J."/>
            <person name="Scherer S.E."/>
            <person name="Schneider B."/>
            <person name="Sodergren E."/>
            <person name="Tautz D."/>
            <person name="Vattahil S."/>
            <person name="Villasana D."/>
            <person name="White C.S."/>
            <person name="Wright R."/>
            <person name="Park Y."/>
            <person name="Beeman R.W."/>
            <person name="Lord J."/>
            <person name="Oppert B."/>
            <person name="Lorenzen M."/>
            <person name="Brown S."/>
            <person name="Wang L."/>
            <person name="Savard J."/>
            <person name="Tautz D."/>
            <person name="Richards S."/>
            <person name="Weinstock G."/>
            <person name="Gibbs R.A."/>
            <person name="Liu Y."/>
            <person name="Worley K."/>
            <person name="Weinstock G."/>
            <person name="Elsik C.G."/>
            <person name="Reese J.T."/>
            <person name="Elhaik E."/>
            <person name="Landan G."/>
            <person name="Graur D."/>
            <person name="Arensburger P."/>
            <person name="Atkinson P."/>
            <person name="Beeman R.W."/>
            <person name="Beidler J."/>
            <person name="Brown S.J."/>
            <person name="Demuth J.P."/>
            <person name="Drury D.W."/>
            <person name="Du Y.Z."/>
            <person name="Fujiwara H."/>
            <person name="Lorenzen M."/>
            <person name="Maselli V."/>
            <person name="Osanai M."/>
            <person name="Park Y."/>
            <person name="Robertson H.M."/>
            <person name="Tu Z."/>
            <person name="Wang J.J."/>
            <person name="Wang S."/>
            <person name="Richards S."/>
            <person name="Song H."/>
            <person name="Zhang L."/>
            <person name="Sodergren E."/>
            <person name="Werner D."/>
            <person name="Stanke M."/>
            <person name="Morgenstern B."/>
            <person name="Solovyev V."/>
            <person name="Kosarev P."/>
            <person name="Brown G."/>
            <person name="Chen H.C."/>
            <person name="Ermolaeva O."/>
            <person name="Hlavina W."/>
            <person name="Kapustin Y."/>
            <person name="Kiryutin B."/>
            <person name="Kitts P."/>
            <person name="Maglott D."/>
            <person name="Pruitt K."/>
            <person name="Sapojnikov V."/>
            <person name="Souvorov A."/>
            <person name="Mackey A.J."/>
            <person name="Waterhouse R.M."/>
            <person name="Wyder S."/>
            <person name="Zdobnov E.M."/>
            <person name="Zdobnov E.M."/>
            <person name="Wyder S."/>
            <person name="Kriventseva E.V."/>
            <person name="Kadowaki T."/>
            <person name="Bork P."/>
            <person name="Aranda M."/>
            <person name="Bao R."/>
            <person name="Beermann A."/>
            <person name="Berns N."/>
            <person name="Bolognesi R."/>
            <person name="Bonneton F."/>
            <person name="Bopp D."/>
            <person name="Brown S.J."/>
            <person name="Bucher G."/>
            <person name="Butts T."/>
            <person name="Chaumot A."/>
            <person name="Denell R.E."/>
            <person name="Ferrier D.E."/>
            <person name="Friedrich M."/>
            <person name="Gordon C.M."/>
            <person name="Jindra M."/>
            <person name="Klingler M."/>
            <person name="Lan Q."/>
            <person name="Lattorff H.M."/>
            <person name="Laudet V."/>
            <person name="von Levetsow C."/>
            <person name="Liu Z."/>
            <person name="Lutz R."/>
            <person name="Lynch J.A."/>
            <person name="da Fonseca R.N."/>
            <person name="Posnien N."/>
            <person name="Reuter R."/>
            <person name="Roth S."/>
            <person name="Savard J."/>
            <person name="Schinko J.B."/>
            <person name="Schmitt C."/>
            <person name="Schoppmeier M."/>
            <person name="Schroder R."/>
            <person name="Shippy T.D."/>
            <person name="Simonnet F."/>
            <person name="Marques-Souza H."/>
            <person name="Tautz D."/>
            <person name="Tomoyasu Y."/>
            <person name="Trauner J."/>
            <person name="Van der Zee M."/>
            <person name="Vervoort M."/>
            <person name="Wittkopp N."/>
            <person name="Wimmer E.A."/>
            <person name="Yang X."/>
            <person name="Jones A.K."/>
            <person name="Sattelle D.B."/>
            <person name="Ebert P.R."/>
            <person name="Nelson D."/>
            <person name="Scott J.G."/>
            <person name="Beeman R.W."/>
            <person name="Muthukrishnan S."/>
            <person name="Kramer K.J."/>
            <person name="Arakane Y."/>
            <person name="Beeman R.W."/>
            <person name="Zhu Q."/>
            <person name="Hogenkamp D."/>
            <person name="Dixit R."/>
            <person name="Oppert B."/>
            <person name="Jiang H."/>
            <person name="Zou Z."/>
            <person name="Marshall J."/>
            <person name="Elpidina E."/>
            <person name="Vinokurov K."/>
            <person name="Oppert C."/>
            <person name="Zou Z."/>
            <person name="Evans J."/>
            <person name="Lu Z."/>
            <person name="Zhao P."/>
            <person name="Sumathipala N."/>
            <person name="Altincicek B."/>
            <person name="Vilcinskas A."/>
            <person name="Williams M."/>
            <person name="Hultmark D."/>
            <person name="Hetru C."/>
            <person name="Jiang H."/>
            <person name="Grimmelikhuijzen C.J."/>
            <person name="Hauser F."/>
            <person name="Cazzamali G."/>
            <person name="Williamson M."/>
            <person name="Park Y."/>
            <person name="Li B."/>
            <person name="Tanaka Y."/>
            <person name="Predel R."/>
            <person name="Neupert S."/>
            <person name="Schachtner J."/>
            <person name="Verleyen P."/>
            <person name="Raible F."/>
            <person name="Bork P."/>
            <person name="Friedrich M."/>
            <person name="Walden K.K."/>
            <person name="Robertson H.M."/>
            <person name="Angeli S."/>
            <person name="Foret S."/>
            <person name="Bucher G."/>
            <person name="Schuetz S."/>
            <person name="Maleszka R."/>
            <person name="Wimmer E.A."/>
            <person name="Beeman R.W."/>
            <person name="Lorenzen M."/>
            <person name="Tomoyasu Y."/>
            <person name="Miller S.C."/>
            <person name="Grossmann D."/>
            <person name="Bucher G."/>
        </authorList>
    </citation>
    <scope>NUCLEOTIDE SEQUENCE [LARGE SCALE GENOMIC DNA]</scope>
    <source>
        <strain evidence="1 2">Georgia GA2</strain>
    </source>
</reference>
<dbReference type="HOGENOM" id="CLU_767989_0_0_1"/>
<reference evidence="1 2" key="2">
    <citation type="journal article" date="2010" name="Nucleic Acids Res.">
        <title>BeetleBase in 2010: revisions to provide comprehensive genomic information for Tribolium castaneum.</title>
        <authorList>
            <person name="Kim H.S."/>
            <person name="Murphy T."/>
            <person name="Xia J."/>
            <person name="Caragea D."/>
            <person name="Park Y."/>
            <person name="Beeman R.W."/>
            <person name="Lorenzen M.D."/>
            <person name="Butcher S."/>
            <person name="Manak J.R."/>
            <person name="Brown S.J."/>
        </authorList>
    </citation>
    <scope>GENOME REANNOTATION</scope>
    <source>
        <strain evidence="1 2">Georgia GA2</strain>
    </source>
</reference>
<proteinExistence type="predicted"/>
<organism evidence="1 2">
    <name type="scientific">Tribolium castaneum</name>
    <name type="common">Red flour beetle</name>
    <dbReference type="NCBI Taxonomy" id="7070"/>
    <lineage>
        <taxon>Eukaryota</taxon>
        <taxon>Metazoa</taxon>
        <taxon>Ecdysozoa</taxon>
        <taxon>Arthropoda</taxon>
        <taxon>Hexapoda</taxon>
        <taxon>Insecta</taxon>
        <taxon>Pterygota</taxon>
        <taxon>Neoptera</taxon>
        <taxon>Endopterygota</taxon>
        <taxon>Coleoptera</taxon>
        <taxon>Polyphaga</taxon>
        <taxon>Cucujiformia</taxon>
        <taxon>Tenebrionidae</taxon>
        <taxon>Tenebrionidae incertae sedis</taxon>
        <taxon>Tribolium</taxon>
    </lineage>
</organism>
<evidence type="ECO:0000313" key="2">
    <source>
        <dbReference type="Proteomes" id="UP000007266"/>
    </source>
</evidence>
<dbReference type="AlphaFoldDB" id="D1ZZV8"/>
<dbReference type="InParanoid" id="D1ZZV8"/>
<protein>
    <submittedName>
        <fullName evidence="1">Uncharacterized protein</fullName>
    </submittedName>
</protein>
<keyword evidence="2" id="KW-1185">Reference proteome</keyword>
<sequence>MKLRGQSEKLFTMWAETSRQAAGSYNLRTGGYFRRNCTCNTNIWQIAQDKRGPNLQFQLYRPKVTFCPPDRFIFCNFKSNEQAGACMISSKILPNDNERVLWKFKASGRGSGFAKKTRWMVVWMSDGERHLRTSSIGHPFSLRRLYYAWAILHSAFYELRTSLFEIFAASIASGKRREHKTDLIFPLARRSIIRITIYFSNGRENKPLSPGAAETISAGINACRVAGFSSIFPRVIRIRIPAIFIRDRFTRSENFLKAKQRRRGKSVVVSGQAKLPKRGKLGKGIIKYADELQVVVVGFLAHEIRDLHIQNGMIGALSGSASLNRNDGGNPAEAGMHLSFKVQVEKYSQLASRRLMPQYAR</sequence>
<accession>D1ZZV8</accession>
<name>D1ZZV8_TRICA</name>
<dbReference type="Proteomes" id="UP000007266">
    <property type="component" value="Linkage group 4"/>
</dbReference>
<dbReference type="EMBL" id="KQ971338">
    <property type="protein sequence ID" value="EFA01788.1"/>
    <property type="molecule type" value="Genomic_DNA"/>
</dbReference>
<gene>
    <name evidence="1" type="primary">GLEAN_07389</name>
    <name evidence="1" type="ORF">TcasGA2_TC007389</name>
</gene>